<dbReference type="SUPFAM" id="SSF102405">
    <property type="entry name" value="MCP/YpsA-like"/>
    <property type="match status" value="1"/>
</dbReference>
<accession>A0A6J7HK35</accession>
<proteinExistence type="predicted"/>
<dbReference type="AlphaFoldDB" id="A0A6J7HK35"/>
<protein>
    <submittedName>
        <fullName evidence="1">Unannotated protein</fullName>
    </submittedName>
</protein>
<evidence type="ECO:0000313" key="1">
    <source>
        <dbReference type="EMBL" id="CAB4919912.1"/>
    </source>
</evidence>
<organism evidence="1">
    <name type="scientific">freshwater metagenome</name>
    <dbReference type="NCBI Taxonomy" id="449393"/>
    <lineage>
        <taxon>unclassified sequences</taxon>
        <taxon>metagenomes</taxon>
        <taxon>ecological metagenomes</taxon>
    </lineage>
</organism>
<dbReference type="PANTHER" id="PTHR43393:SF3">
    <property type="entry name" value="LYSINE DECARBOXYLASE-LIKE PROTEIN"/>
    <property type="match status" value="1"/>
</dbReference>
<dbReference type="InterPro" id="IPR031100">
    <property type="entry name" value="LOG_fam"/>
</dbReference>
<dbReference type="InterPro" id="IPR005269">
    <property type="entry name" value="LOG"/>
</dbReference>
<gene>
    <name evidence="1" type="ORF">UFOPK3733_00010</name>
</gene>
<dbReference type="EMBL" id="CAFBNC010000001">
    <property type="protein sequence ID" value="CAB4919912.1"/>
    <property type="molecule type" value="Genomic_DNA"/>
</dbReference>
<reference evidence="1" key="1">
    <citation type="submission" date="2020-05" db="EMBL/GenBank/DDBJ databases">
        <authorList>
            <person name="Chiriac C."/>
            <person name="Salcher M."/>
            <person name="Ghai R."/>
            <person name="Kavagutti S V."/>
        </authorList>
    </citation>
    <scope>NUCLEOTIDE SEQUENCE</scope>
</reference>
<dbReference type="PANTHER" id="PTHR43393">
    <property type="entry name" value="CYTOKININ RIBOSIDE 5'-MONOPHOSPHATE PHOSPHORIBOHYDROLASE"/>
    <property type="match status" value="1"/>
</dbReference>
<name>A0A6J7HK35_9ZZZZ</name>
<dbReference type="InterPro" id="IPR052341">
    <property type="entry name" value="LOG_family_nucleotidases"/>
</dbReference>
<dbReference type="GO" id="GO:0016787">
    <property type="term" value="F:hydrolase activity"/>
    <property type="evidence" value="ECO:0007669"/>
    <property type="project" value="InterPro"/>
</dbReference>
<dbReference type="NCBIfam" id="TIGR00730">
    <property type="entry name" value="Rossman fold protein, TIGR00730 family"/>
    <property type="match status" value="1"/>
</dbReference>
<dbReference type="GO" id="GO:0009691">
    <property type="term" value="P:cytokinin biosynthetic process"/>
    <property type="evidence" value="ECO:0007669"/>
    <property type="project" value="InterPro"/>
</dbReference>
<dbReference type="Pfam" id="PF03641">
    <property type="entry name" value="Lysine_decarbox"/>
    <property type="match status" value="1"/>
</dbReference>
<dbReference type="GO" id="GO:0005829">
    <property type="term" value="C:cytosol"/>
    <property type="evidence" value="ECO:0007669"/>
    <property type="project" value="TreeGrafter"/>
</dbReference>
<dbReference type="Gene3D" id="3.40.50.450">
    <property type="match status" value="1"/>
</dbReference>
<sequence>MTIDDEWPQSLEWQERRFLAGPRSRRRELLTVVRVAAEFIAGFRKLHFMGPAVTVFGSARTEESDVNYGLARSMGAALSGIGFAVITGGGPGIMEAANRGAKDVDGLSVGCSIQLPHEQASNPYVDINLDFRYFFVRKVMLVKYSYAFVVMPGGFGTVDEWFEALTLIQTAKIHEFPVIVMGVEYWRPIVEQLETMVDAGMIARSDLDLLLVTDSVEEAARYIDEICVSRFDLRRKPRPIRALGEGRPGA</sequence>